<keyword evidence="2" id="KW-1185">Reference proteome</keyword>
<sequence length="148" mass="16846">MAETGDEERLIAEGFGRVLVELDWYDGLRRGLAEIDGQVHYFQCLNYVDEVEGAQYSVWPASDDAVAMETEQWMIYVRWSRRHETGKAGPHPGGGGVDARYDELELLLTPHRQVPADAREFVAEWCPGTGARYQAEGIDAWVRWKRST</sequence>
<dbReference type="EMBL" id="JAGEOK010000014">
    <property type="protein sequence ID" value="MBO2440457.1"/>
    <property type="molecule type" value="Genomic_DNA"/>
</dbReference>
<evidence type="ECO:0000313" key="2">
    <source>
        <dbReference type="Proteomes" id="UP000666915"/>
    </source>
</evidence>
<gene>
    <name evidence="1" type="ORF">J4557_23295</name>
</gene>
<name>A0ABS3R2I1_9ACTN</name>
<dbReference type="RefSeq" id="WP_208268842.1">
    <property type="nucleotide sequence ID" value="NZ_BAAAGM010000074.1"/>
</dbReference>
<proteinExistence type="predicted"/>
<evidence type="ECO:0000313" key="1">
    <source>
        <dbReference type="EMBL" id="MBO2440457.1"/>
    </source>
</evidence>
<accession>A0ABS3R2I1</accession>
<reference evidence="1 2" key="1">
    <citation type="submission" date="2021-03" db="EMBL/GenBank/DDBJ databases">
        <authorList>
            <person name="Kanchanasin P."/>
            <person name="Saeng-In P."/>
            <person name="Phongsopitanun W."/>
            <person name="Yuki M."/>
            <person name="Kudo T."/>
            <person name="Ohkuma M."/>
            <person name="Tanasupawat S."/>
        </authorList>
    </citation>
    <scope>NUCLEOTIDE SEQUENCE [LARGE SCALE GENOMIC DNA]</scope>
    <source>
        <strain evidence="1 2">L46</strain>
    </source>
</reference>
<comment type="caution">
    <text evidence="1">The sequence shown here is derived from an EMBL/GenBank/DDBJ whole genome shotgun (WGS) entry which is preliminary data.</text>
</comment>
<dbReference type="Proteomes" id="UP000666915">
    <property type="component" value="Unassembled WGS sequence"/>
</dbReference>
<organism evidence="1 2">
    <name type="scientific">Actinomadura nitritigenes</name>
    <dbReference type="NCBI Taxonomy" id="134602"/>
    <lineage>
        <taxon>Bacteria</taxon>
        <taxon>Bacillati</taxon>
        <taxon>Actinomycetota</taxon>
        <taxon>Actinomycetes</taxon>
        <taxon>Streptosporangiales</taxon>
        <taxon>Thermomonosporaceae</taxon>
        <taxon>Actinomadura</taxon>
    </lineage>
</organism>
<protein>
    <submittedName>
        <fullName evidence="1">Uncharacterized protein</fullName>
    </submittedName>
</protein>